<gene>
    <name evidence="2" type="ORF">METSCH_B06680</name>
</gene>
<accession>A0A4P6XMK3</accession>
<sequence>MRLVTTFLTLVLALADFGDVEVGLLLLNAPLSDTFMQLLRVNVRGELSTNGRRAILRPGSDGVYKEMTRQRYLNIDENGKVVFTQTRQPGFSLSYPTQQLLYKGEAGFVLCGDDLVGYQCECENKIPVFIIYRELPAGMLFEELKPPDKEWYVERLCPGKGG</sequence>
<feature type="chain" id="PRO_5020870747" evidence="1">
    <location>
        <begin position="16"/>
        <end position="162"/>
    </location>
</feature>
<reference evidence="3" key="1">
    <citation type="submission" date="2019-03" db="EMBL/GenBank/DDBJ databases">
        <title>Snf2 controls pulcherriminic acid biosynthesis and connects pigmentation and antifungal activity of the yeast Metschnikowia pulcherrima.</title>
        <authorList>
            <person name="Gore-Lloyd D."/>
            <person name="Sumann I."/>
            <person name="Brachmann A.O."/>
            <person name="Schneeberger K."/>
            <person name="Ortiz-Merino R.A."/>
            <person name="Moreno-Beltran M."/>
            <person name="Schlaefli M."/>
            <person name="Kirner P."/>
            <person name="Santos Kron A."/>
            <person name="Wolfe K.H."/>
            <person name="Piel J."/>
            <person name="Ahrens C.H."/>
            <person name="Henk D."/>
            <person name="Freimoser F.M."/>
        </authorList>
    </citation>
    <scope>NUCLEOTIDE SEQUENCE [LARGE SCALE GENOMIC DNA]</scope>
    <source>
        <strain evidence="3">APC 1.2</strain>
    </source>
</reference>
<dbReference type="AlphaFoldDB" id="A0A4P6XMK3"/>
<dbReference type="EMBL" id="CP034457">
    <property type="protein sequence ID" value="QBM87466.1"/>
    <property type="molecule type" value="Genomic_DNA"/>
</dbReference>
<keyword evidence="1" id="KW-0732">Signal</keyword>
<keyword evidence="3" id="KW-1185">Reference proteome</keyword>
<organism evidence="2 3">
    <name type="scientific">Metschnikowia aff. pulcherrima</name>
    <dbReference type="NCBI Taxonomy" id="2163413"/>
    <lineage>
        <taxon>Eukaryota</taxon>
        <taxon>Fungi</taxon>
        <taxon>Dikarya</taxon>
        <taxon>Ascomycota</taxon>
        <taxon>Saccharomycotina</taxon>
        <taxon>Pichiomycetes</taxon>
        <taxon>Metschnikowiaceae</taxon>
        <taxon>Metschnikowia</taxon>
    </lineage>
</organism>
<feature type="signal peptide" evidence="1">
    <location>
        <begin position="1"/>
        <end position="15"/>
    </location>
</feature>
<evidence type="ECO:0000256" key="1">
    <source>
        <dbReference type="SAM" id="SignalP"/>
    </source>
</evidence>
<dbReference type="Proteomes" id="UP000292447">
    <property type="component" value="Chromosome II"/>
</dbReference>
<protein>
    <submittedName>
        <fullName evidence="2">Uncharacterized protein</fullName>
    </submittedName>
</protein>
<evidence type="ECO:0000313" key="2">
    <source>
        <dbReference type="EMBL" id="QBM87466.1"/>
    </source>
</evidence>
<evidence type="ECO:0000313" key="3">
    <source>
        <dbReference type="Proteomes" id="UP000292447"/>
    </source>
</evidence>
<proteinExistence type="predicted"/>
<name>A0A4P6XMK3_9ASCO</name>